<protein>
    <submittedName>
        <fullName evidence="2">Cytoplasmic glycerophosphodiester phosphodiesterase</fullName>
        <ecNumber evidence="2">3.1.4.46</ecNumber>
    </submittedName>
</protein>
<dbReference type="eggNOG" id="COG0584">
    <property type="taxonomic scope" value="Bacteria"/>
</dbReference>
<keyword evidence="3" id="KW-1185">Reference proteome</keyword>
<evidence type="ECO:0000259" key="1">
    <source>
        <dbReference type="PROSITE" id="PS51704"/>
    </source>
</evidence>
<dbReference type="InterPro" id="IPR030395">
    <property type="entry name" value="GP_PDE_dom"/>
</dbReference>
<proteinExistence type="predicted"/>
<dbReference type="EMBL" id="ABCS01000127">
    <property type="protein sequence ID" value="EDM74494.1"/>
    <property type="molecule type" value="Genomic_DNA"/>
</dbReference>
<dbReference type="PROSITE" id="PS51704">
    <property type="entry name" value="GP_PDE"/>
    <property type="match status" value="1"/>
</dbReference>
<keyword evidence="2" id="KW-0378">Hydrolase</keyword>
<organism evidence="2 3">
    <name type="scientific">Plesiocystis pacifica SIR-1</name>
    <dbReference type="NCBI Taxonomy" id="391625"/>
    <lineage>
        <taxon>Bacteria</taxon>
        <taxon>Pseudomonadati</taxon>
        <taxon>Myxococcota</taxon>
        <taxon>Polyangia</taxon>
        <taxon>Nannocystales</taxon>
        <taxon>Nannocystaceae</taxon>
        <taxon>Plesiocystis</taxon>
    </lineage>
</organism>
<dbReference type="PANTHER" id="PTHR46211:SF14">
    <property type="entry name" value="GLYCEROPHOSPHODIESTER PHOSPHODIESTERASE"/>
    <property type="match status" value="1"/>
</dbReference>
<dbReference type="STRING" id="391625.PPSIR1_06386"/>
<comment type="caution">
    <text evidence="2">The sequence shown here is derived from an EMBL/GenBank/DDBJ whole genome shotgun (WGS) entry which is preliminary data.</text>
</comment>
<evidence type="ECO:0000313" key="3">
    <source>
        <dbReference type="Proteomes" id="UP000005801"/>
    </source>
</evidence>
<dbReference type="GO" id="GO:0008889">
    <property type="term" value="F:glycerophosphodiester phosphodiesterase activity"/>
    <property type="evidence" value="ECO:0007669"/>
    <property type="project" value="UniProtKB-EC"/>
</dbReference>
<gene>
    <name evidence="2" type="primary">ugpQ</name>
    <name evidence="2" type="ORF">PPSIR1_06386</name>
</gene>
<reference evidence="2 3" key="1">
    <citation type="submission" date="2007-06" db="EMBL/GenBank/DDBJ databases">
        <authorList>
            <person name="Shimkets L."/>
            <person name="Ferriera S."/>
            <person name="Johnson J."/>
            <person name="Kravitz S."/>
            <person name="Beeson K."/>
            <person name="Sutton G."/>
            <person name="Rogers Y.-H."/>
            <person name="Friedman R."/>
            <person name="Frazier M."/>
            <person name="Venter J.C."/>
        </authorList>
    </citation>
    <scope>NUCLEOTIDE SEQUENCE [LARGE SCALE GENOMIC DNA]</scope>
    <source>
        <strain evidence="2 3">SIR-1</strain>
    </source>
</reference>
<dbReference type="Proteomes" id="UP000005801">
    <property type="component" value="Unassembled WGS sequence"/>
</dbReference>
<dbReference type="Pfam" id="PF03009">
    <property type="entry name" value="GDPD"/>
    <property type="match status" value="1"/>
</dbReference>
<name>A6GHY7_9BACT</name>
<dbReference type="Gene3D" id="3.20.20.190">
    <property type="entry name" value="Phosphatidylinositol (PI) phosphodiesterase"/>
    <property type="match status" value="1"/>
</dbReference>
<dbReference type="EC" id="3.1.4.46" evidence="2"/>
<dbReference type="RefSeq" id="WP_006976323.1">
    <property type="nucleotide sequence ID" value="NZ_ABCS01000127.1"/>
</dbReference>
<feature type="domain" description="GP-PDE" evidence="1">
    <location>
        <begin position="50"/>
        <end position="294"/>
    </location>
</feature>
<dbReference type="OrthoDB" id="9787897at2"/>
<dbReference type="SUPFAM" id="SSF51695">
    <property type="entry name" value="PLC-like phosphodiesterases"/>
    <property type="match status" value="1"/>
</dbReference>
<dbReference type="GO" id="GO:0006629">
    <property type="term" value="P:lipid metabolic process"/>
    <property type="evidence" value="ECO:0007669"/>
    <property type="project" value="InterPro"/>
</dbReference>
<dbReference type="InterPro" id="IPR017946">
    <property type="entry name" value="PLC-like_Pdiesterase_TIM-brl"/>
</dbReference>
<evidence type="ECO:0000313" key="2">
    <source>
        <dbReference type="EMBL" id="EDM74494.1"/>
    </source>
</evidence>
<dbReference type="AlphaFoldDB" id="A6GHY7"/>
<sequence length="295" mass="31456">MSGRARLLVGVTSALVGLPLVAGGALLGGGGLEYVVPHEPRPCDHLLTGPPVVAHRGFSSVAPENTQSAFAAAVELGVAFELDVTLAATGEVVVLHDDTLERTTTGAGLVGEANLDTLRTLDAGSWFSPEFAGEPLPTLDEVLARHGGAVVIDIELKTTELKAELAAGVVELVRAHELEDEVLLSSFDPYILEQARLLAPELRRGQLLGTFEDADLSWPEKRVLQNLGLNAQAQPDILIGGDAFVTAEWVARQKQRGYTVMVYTINDAARMTQLREWGVDAIITDVPDQLLASLE</sequence>
<accession>A6GHY7</accession>
<dbReference type="PANTHER" id="PTHR46211">
    <property type="entry name" value="GLYCEROPHOSPHORYL DIESTER PHOSPHODIESTERASE"/>
    <property type="match status" value="1"/>
</dbReference>